<name>A0A8J7QFY7_9BACT</name>
<dbReference type="InterPro" id="IPR036397">
    <property type="entry name" value="RNaseH_sf"/>
</dbReference>
<protein>
    <submittedName>
        <fullName evidence="2">Transposase</fullName>
    </submittedName>
</protein>
<proteinExistence type="predicted"/>
<dbReference type="Pfam" id="PF13683">
    <property type="entry name" value="rve_3"/>
    <property type="match status" value="1"/>
</dbReference>
<reference evidence="2" key="1">
    <citation type="submission" date="2021-03" db="EMBL/GenBank/DDBJ databases">
        <authorList>
            <person name="Wang G."/>
        </authorList>
    </citation>
    <scope>NUCLEOTIDE SEQUENCE</scope>
    <source>
        <strain evidence="2">KCTC 12899</strain>
    </source>
</reference>
<dbReference type="InterPro" id="IPR012337">
    <property type="entry name" value="RNaseH-like_sf"/>
</dbReference>
<dbReference type="Proteomes" id="UP000664417">
    <property type="component" value="Unassembled WGS sequence"/>
</dbReference>
<dbReference type="InterPro" id="IPR009057">
    <property type="entry name" value="Homeodomain-like_sf"/>
</dbReference>
<keyword evidence="3" id="KW-1185">Reference proteome</keyword>
<organism evidence="2 3">
    <name type="scientific">Acanthopleuribacter pedis</name>
    <dbReference type="NCBI Taxonomy" id="442870"/>
    <lineage>
        <taxon>Bacteria</taxon>
        <taxon>Pseudomonadati</taxon>
        <taxon>Acidobacteriota</taxon>
        <taxon>Holophagae</taxon>
        <taxon>Acanthopleuribacterales</taxon>
        <taxon>Acanthopleuribacteraceae</taxon>
        <taxon>Acanthopleuribacter</taxon>
    </lineage>
</organism>
<dbReference type="EMBL" id="JAFREP010000068">
    <property type="protein sequence ID" value="MBO1323449.1"/>
    <property type="molecule type" value="Genomic_DNA"/>
</dbReference>
<dbReference type="SUPFAM" id="SSF53098">
    <property type="entry name" value="Ribonuclease H-like"/>
    <property type="match status" value="1"/>
</dbReference>
<dbReference type="GO" id="GO:0003676">
    <property type="term" value="F:nucleic acid binding"/>
    <property type="evidence" value="ECO:0007669"/>
    <property type="project" value="InterPro"/>
</dbReference>
<dbReference type="Gene3D" id="3.30.420.10">
    <property type="entry name" value="Ribonuclease H-like superfamily/Ribonuclease H"/>
    <property type="match status" value="1"/>
</dbReference>
<comment type="caution">
    <text evidence="2">The sequence shown here is derived from an EMBL/GenBank/DDBJ whole genome shotgun (WGS) entry which is preliminary data.</text>
</comment>
<dbReference type="SUPFAM" id="SSF46689">
    <property type="entry name" value="Homeodomain-like"/>
    <property type="match status" value="1"/>
</dbReference>
<evidence type="ECO:0000313" key="3">
    <source>
        <dbReference type="Proteomes" id="UP000664417"/>
    </source>
</evidence>
<dbReference type="AlphaFoldDB" id="A0A8J7QFY7"/>
<evidence type="ECO:0000259" key="1">
    <source>
        <dbReference type="Pfam" id="PF13683"/>
    </source>
</evidence>
<evidence type="ECO:0000313" key="2">
    <source>
        <dbReference type="EMBL" id="MBO1323449.1"/>
    </source>
</evidence>
<gene>
    <name evidence="2" type="ORF">J3U88_33590</name>
</gene>
<dbReference type="RefSeq" id="WP_207863602.1">
    <property type="nucleotide sequence ID" value="NZ_JAFREP010000068.1"/>
</dbReference>
<sequence length="357" mass="41162">MSWLNVIWLVLFLGKVETRQKAVLDFLFCLIQVQRETIRSLNKGRDKRLTDRQRRRLAILARAVPNDFLQSIATLSYSPDTFLRWYRRLVHQKYRPETRGRQGRPVTSPETAILVRRLAEDNPSWGYRRIVGALKHLGVTLTKNTVARILEDAGLSPAPKRTRSWRCFLEQQWSSMVAADFFTVELTRGWGIQRVHVLVMMQLATRRIHIAGIVDEPTQGWLVQVARNETDEEHGFLKEGSFLLHDRAAVFGEKFKATLAATGVTTVKLPARSPNLNAHVARVIRSIREECLDRFVIFSKGQLEYLLREYVAHYHEERPHQGLGNRLISGKQGKSEGRIRRRTRLGGLLSFYDRVSG</sequence>
<dbReference type="GO" id="GO:0015074">
    <property type="term" value="P:DNA integration"/>
    <property type="evidence" value="ECO:0007669"/>
    <property type="project" value="InterPro"/>
</dbReference>
<accession>A0A8J7QFY7</accession>
<feature type="domain" description="Integrase catalytic" evidence="1">
    <location>
        <begin position="263"/>
        <end position="326"/>
    </location>
</feature>
<dbReference type="InterPro" id="IPR001584">
    <property type="entry name" value="Integrase_cat-core"/>
</dbReference>